<evidence type="ECO:0000313" key="4">
    <source>
        <dbReference type="Proteomes" id="UP000224871"/>
    </source>
</evidence>
<dbReference type="Proteomes" id="UP000224871">
    <property type="component" value="Unassembled WGS sequence"/>
</dbReference>
<name>A0A1N6MUX6_9GAMM</name>
<dbReference type="EMBL" id="NIBU01000020">
    <property type="protein sequence ID" value="PHM35804.1"/>
    <property type="molecule type" value="Genomic_DNA"/>
</dbReference>
<dbReference type="AlphaFoldDB" id="A0A1N6MUX6"/>
<gene>
    <name evidence="1" type="ORF">Xinn_02055</name>
    <name evidence="2" type="ORF">XIS1_1570002</name>
</gene>
<evidence type="ECO:0000313" key="2">
    <source>
        <dbReference type="EMBL" id="SIP72587.1"/>
    </source>
</evidence>
<reference evidence="2" key="1">
    <citation type="submission" date="2016-12" db="EMBL/GenBank/DDBJ databases">
        <authorList>
            <person name="Song W.-J."/>
            <person name="Kurnit D.M."/>
        </authorList>
    </citation>
    <scope>NUCLEOTIDE SEQUENCE [LARGE SCALE GENOMIC DNA]</scope>
    <source>
        <strain evidence="2">HGB1681</strain>
    </source>
</reference>
<organism evidence="2 3">
    <name type="scientific">Xenorhabdus innexi</name>
    <dbReference type="NCBI Taxonomy" id="290109"/>
    <lineage>
        <taxon>Bacteria</taxon>
        <taxon>Pseudomonadati</taxon>
        <taxon>Pseudomonadota</taxon>
        <taxon>Gammaproteobacteria</taxon>
        <taxon>Enterobacterales</taxon>
        <taxon>Morganellaceae</taxon>
        <taxon>Xenorhabdus</taxon>
    </lineage>
</organism>
<protein>
    <submittedName>
        <fullName evidence="2">Uncharacterized protein</fullName>
    </submittedName>
</protein>
<evidence type="ECO:0000313" key="1">
    <source>
        <dbReference type="EMBL" id="PHM35804.1"/>
    </source>
</evidence>
<accession>A0A1N6MUX6</accession>
<evidence type="ECO:0000313" key="3">
    <source>
        <dbReference type="Proteomes" id="UP000196435"/>
    </source>
</evidence>
<dbReference type="EMBL" id="FTLG01000065">
    <property type="protein sequence ID" value="SIP72587.1"/>
    <property type="molecule type" value="Genomic_DNA"/>
</dbReference>
<keyword evidence="4" id="KW-1185">Reference proteome</keyword>
<reference evidence="3" key="2">
    <citation type="submission" date="2016-12" db="EMBL/GenBank/DDBJ databases">
        <authorList>
            <person name="Gaudriault S."/>
        </authorList>
    </citation>
    <scope>NUCLEOTIDE SEQUENCE [LARGE SCALE GENOMIC DNA]</scope>
    <source>
        <strain evidence="3">HGB1681 (deposited as PTA-6826 in the American Type Culture Collection)</strain>
    </source>
</reference>
<dbReference type="Proteomes" id="UP000196435">
    <property type="component" value="Unassembled WGS sequence"/>
</dbReference>
<proteinExistence type="predicted"/>
<sequence length="60" mass="6898">MLFHQLNPVLCCITSSYAVYFSNLFSIERAFSAIGCNSKFIEQTLMKKLMISIPFKSNRD</sequence>
<reference evidence="1 4" key="3">
    <citation type="journal article" date="2017" name="Nat. Microbiol.">
        <title>Natural product diversity associated with the nematode symbionts Photorhabdus and Xenorhabdus.</title>
        <authorList>
            <person name="Tobias N.J."/>
            <person name="Wolff H."/>
            <person name="Djahanschiri B."/>
            <person name="Grundmann F."/>
            <person name="Kronenwerth M."/>
            <person name="Shi Y.M."/>
            <person name="Simonyi S."/>
            <person name="Grun P."/>
            <person name="Shapiro-Ilan D."/>
            <person name="Pidot S.J."/>
            <person name="Stinear T.P."/>
            <person name="Ebersberger I."/>
            <person name="Bode H.B."/>
        </authorList>
    </citation>
    <scope>NUCLEOTIDE SEQUENCE [LARGE SCALE GENOMIC DNA]</scope>
    <source>
        <strain evidence="1 4">DSM 16336</strain>
    </source>
</reference>